<keyword evidence="11" id="KW-0829">Tyrosine-protein kinase</keyword>
<keyword evidence="8" id="KW-0067">ATP-binding</keyword>
<evidence type="ECO:0000256" key="14">
    <source>
        <dbReference type="ARBA" id="ARBA00051243"/>
    </source>
</evidence>
<dbReference type="STRING" id="43151.W5JF23"/>
<evidence type="ECO:0000256" key="16">
    <source>
        <dbReference type="SAM" id="Phobius"/>
    </source>
</evidence>
<evidence type="ECO:0000256" key="3">
    <source>
        <dbReference type="ARBA" id="ARBA00022553"/>
    </source>
</evidence>
<dbReference type="Pfam" id="PF01030">
    <property type="entry name" value="Recep_L_domain"/>
    <property type="match status" value="2"/>
</dbReference>
<evidence type="ECO:0000256" key="6">
    <source>
        <dbReference type="ARBA" id="ARBA00022741"/>
    </source>
</evidence>
<dbReference type="PANTHER" id="PTHR46957">
    <property type="entry name" value="CYTOKINE RECEPTOR"/>
    <property type="match status" value="1"/>
</dbReference>
<dbReference type="VEuPathDB" id="VectorBase:ADAR2_006824"/>
<proteinExistence type="predicted"/>
<dbReference type="SUPFAM" id="SSF57184">
    <property type="entry name" value="Growth factor receptor domain"/>
    <property type="match status" value="1"/>
</dbReference>
<keyword evidence="17" id="KW-0732">Signal</keyword>
<dbReference type="InterPro" id="IPR036116">
    <property type="entry name" value="FN3_sf"/>
</dbReference>
<dbReference type="InterPro" id="IPR013783">
    <property type="entry name" value="Ig-like_fold"/>
</dbReference>
<evidence type="ECO:0000256" key="12">
    <source>
        <dbReference type="ARBA" id="ARBA00023170"/>
    </source>
</evidence>
<dbReference type="SUPFAM" id="SSF49265">
    <property type="entry name" value="Fibronectin type III"/>
    <property type="match status" value="3"/>
</dbReference>
<dbReference type="EnsemblMetazoa" id="ADAC006400-RA">
    <property type="protein sequence ID" value="ADAC006400-PA"/>
    <property type="gene ID" value="ADAC006400"/>
</dbReference>
<keyword evidence="10 16" id="KW-0472">Membrane</keyword>
<dbReference type="InterPro" id="IPR006211">
    <property type="entry name" value="Furin-like_Cys-rich_dom"/>
</dbReference>
<evidence type="ECO:0000256" key="9">
    <source>
        <dbReference type="ARBA" id="ARBA00022989"/>
    </source>
</evidence>
<feature type="signal peptide" evidence="17">
    <location>
        <begin position="1"/>
        <end position="26"/>
    </location>
</feature>
<dbReference type="PROSITE" id="PS50853">
    <property type="entry name" value="FN3"/>
    <property type="match status" value="1"/>
</dbReference>
<reference evidence="20" key="4">
    <citation type="submission" date="2015-06" db="UniProtKB">
        <authorList>
            <consortium name="EnsemblMetazoa"/>
        </authorList>
    </citation>
    <scope>IDENTIFICATION</scope>
</reference>
<protein>
    <recommendedName>
        <fullName evidence="2">receptor protein-tyrosine kinase</fullName>
        <ecNumber evidence="2">2.7.10.1</ecNumber>
    </recommendedName>
</protein>
<keyword evidence="12 19" id="KW-0675">Receptor</keyword>
<dbReference type="PANTHER" id="PTHR46957:SF3">
    <property type="entry name" value="CYTOKINE RECEPTOR"/>
    <property type="match status" value="1"/>
</dbReference>
<dbReference type="EC" id="2.7.10.1" evidence="2"/>
<sequence length="1096" mass="124102">MERLTCCSLAVLLFGMCCYMQLLVDGVNVSTISNQTIQPVNGSVLSVIEKKLPVGRGVSDTEENDNCTDVDIRNDLRRLRQIENCTVINGYFHMVLIERVPSEEFDRYVFTKLREVTGHMLFFRVINLVSLRKMFPNLMIIRGQQLLGPYALVFYYMTNMIEIGLKSLYSIQRGAVFSLHCPLLCHLDTINWTAIANGTKMMNSFETPKTVCNKAEVCRGCEQPFCWGSQNCQKFYKGYNFSGRIKCHSECLGGCTGNSSSQCLVCRGWKEGDHCVSDCSPDRLQFRLTNRCITRESCLRRGGLLHEQECVLECPAGYSPTNVDQEVADFSLHSCFQCEPSCPKVCPGAVIMYLSDADRLHGCTIVNGTLHIRMSEDHPNLETELQSRLGTIEEIMGILKVFRSNYIASLDFLTNVKIIHGVYTTDNSNFSLMVYENSNLQRLWNFEKKHSLQLMSRGVYFRNNPMLCTHEIQLLLGLTKHNTTNDTIVWPSNGYQQACTVKSFTAKAAVQSARNVTIVWYNNEPINSTTGGDSSQTDNPQQQQPGRHQLLGYLIFYMRLNQNRSSSYGGGDVCSKFGWRSRYVSLDKAIVRGTHYMYNLTRLKPYTRYAFYVRTYYNESLNSTAEKVGLSDVREFTTKKDRPTSPLHLHTKRKTNHTITLGWKLLASERDMVTRYHIDVFIQPDEPERLDQRNYCRDPFEYGTMDGGTTADQPLIVTLCSEEYCCELEDLDGDDEEQEEEEEEEDDEDDGEQYEGSGHAGKGHREHPQVDETGRNWGRRRKRFVGDSWATSASAQSSDRGFEMMMLRFQRDEDGETVHRHDNDWPARWIRDTGAKEGATPHPEDTFVNRIFSYGFESSTNEFTVTLLEPYRHYIFQLFACAVEEGKALCSSYSLHSERTLPSPLYDQLELRVGPARNAAVVRGSAIVLHFAEPTTANGLTVAYYVELRSTNDTIGLNRTECITRLEHARQKGRYTFSNVPPGEYLVRAQAVSLAGAGPPTEWLFVLVLPSNGDEDAVPIPAAAPTDTTVHSLRDGLIAFGVLLLLALVTAAGYCWWSRKWICCIRGADDKVPLAENDANELNAEADDGFVNCSLK</sequence>
<dbReference type="CDD" id="cd00064">
    <property type="entry name" value="FU"/>
    <property type="match status" value="1"/>
</dbReference>
<dbReference type="AlphaFoldDB" id="W5JF23"/>
<keyword evidence="3" id="KW-0597">Phosphoprotein</keyword>
<evidence type="ECO:0000256" key="13">
    <source>
        <dbReference type="ARBA" id="ARBA00023180"/>
    </source>
</evidence>
<organism evidence="19">
    <name type="scientific">Anopheles darlingi</name>
    <name type="common">Mosquito</name>
    <dbReference type="NCBI Taxonomy" id="43151"/>
    <lineage>
        <taxon>Eukaryota</taxon>
        <taxon>Metazoa</taxon>
        <taxon>Ecdysozoa</taxon>
        <taxon>Arthropoda</taxon>
        <taxon>Hexapoda</taxon>
        <taxon>Insecta</taxon>
        <taxon>Pterygota</taxon>
        <taxon>Neoptera</taxon>
        <taxon>Endopterygota</taxon>
        <taxon>Diptera</taxon>
        <taxon>Nematocera</taxon>
        <taxon>Culicoidea</taxon>
        <taxon>Culicidae</taxon>
        <taxon>Anophelinae</taxon>
        <taxon>Anopheles</taxon>
    </lineage>
</organism>
<name>W5JF23_ANODA</name>
<keyword evidence="6" id="KW-0547">Nucleotide-binding</keyword>
<evidence type="ECO:0000256" key="2">
    <source>
        <dbReference type="ARBA" id="ARBA00011902"/>
    </source>
</evidence>
<feature type="domain" description="Fibronectin type-III" evidence="18">
    <location>
        <begin position="912"/>
        <end position="1011"/>
    </location>
</feature>
<keyword evidence="21" id="KW-1185">Reference proteome</keyword>
<evidence type="ECO:0000256" key="15">
    <source>
        <dbReference type="SAM" id="MobiDB-lite"/>
    </source>
</evidence>
<dbReference type="GO" id="GO:0016020">
    <property type="term" value="C:membrane"/>
    <property type="evidence" value="ECO:0007669"/>
    <property type="project" value="UniProtKB-SubCell"/>
</dbReference>
<evidence type="ECO:0000259" key="18">
    <source>
        <dbReference type="PROSITE" id="PS50853"/>
    </source>
</evidence>
<evidence type="ECO:0000256" key="10">
    <source>
        <dbReference type="ARBA" id="ARBA00023136"/>
    </source>
</evidence>
<feature type="chain" id="PRO_5010155377" description="receptor protein-tyrosine kinase" evidence="17">
    <location>
        <begin position="27"/>
        <end position="1096"/>
    </location>
</feature>
<evidence type="ECO:0000313" key="21">
    <source>
        <dbReference type="Proteomes" id="UP000000673"/>
    </source>
</evidence>
<dbReference type="InterPro" id="IPR006212">
    <property type="entry name" value="Furin_repeat"/>
</dbReference>
<dbReference type="EMBL" id="ADMH02001595">
    <property type="protein sequence ID" value="ETN61928.1"/>
    <property type="molecule type" value="Genomic_DNA"/>
</dbReference>
<evidence type="ECO:0000256" key="8">
    <source>
        <dbReference type="ARBA" id="ARBA00022840"/>
    </source>
</evidence>
<dbReference type="GO" id="GO:0005524">
    <property type="term" value="F:ATP binding"/>
    <property type="evidence" value="ECO:0007669"/>
    <property type="project" value="UniProtKB-KW"/>
</dbReference>
<dbReference type="Pfam" id="PF00757">
    <property type="entry name" value="Furin-like"/>
    <property type="match status" value="1"/>
</dbReference>
<evidence type="ECO:0000313" key="19">
    <source>
        <dbReference type="EMBL" id="ETN61928.1"/>
    </source>
</evidence>
<dbReference type="InterPro" id="IPR000494">
    <property type="entry name" value="Rcpt_L-dom"/>
</dbReference>
<dbReference type="VEuPathDB" id="VectorBase:ADAC006400"/>
<dbReference type="eggNOG" id="KOG4258">
    <property type="taxonomic scope" value="Eukaryota"/>
</dbReference>
<evidence type="ECO:0000256" key="1">
    <source>
        <dbReference type="ARBA" id="ARBA00004479"/>
    </source>
</evidence>
<reference evidence="19 21" key="1">
    <citation type="journal article" date="2010" name="BMC Genomics">
        <title>Combination of measures distinguishes pre-miRNAs from other stem-loops in the genome of the newly sequenced Anopheles darlingi.</title>
        <authorList>
            <person name="Mendes N.D."/>
            <person name="Freitas A.T."/>
            <person name="Vasconcelos A.T."/>
            <person name="Sagot M.F."/>
        </authorList>
    </citation>
    <scope>NUCLEOTIDE SEQUENCE</scope>
</reference>
<dbReference type="SUPFAM" id="SSF52058">
    <property type="entry name" value="L domain-like"/>
    <property type="match status" value="2"/>
</dbReference>
<feature type="compositionally biased region" description="Acidic residues" evidence="15">
    <location>
        <begin position="731"/>
        <end position="753"/>
    </location>
</feature>
<dbReference type="CDD" id="cd00063">
    <property type="entry name" value="FN3"/>
    <property type="match status" value="1"/>
</dbReference>
<keyword evidence="13" id="KW-0325">Glycoprotein</keyword>
<accession>W5JF23</accession>
<dbReference type="SMART" id="SM00060">
    <property type="entry name" value="FN3"/>
    <property type="match status" value="3"/>
</dbReference>
<dbReference type="Proteomes" id="UP000000673">
    <property type="component" value="Unassembled WGS sequence"/>
</dbReference>
<comment type="subcellular location">
    <subcellularLocation>
        <location evidence="1">Membrane</location>
        <topology evidence="1">Single-pass type I membrane protein</topology>
    </subcellularLocation>
</comment>
<reference evidence="19" key="3">
    <citation type="journal article" date="2013" name="Nucleic Acids Res.">
        <title>The genome of Anopheles darlingi, the main neotropical malaria vector.</title>
        <authorList>
            <person name="Marinotti O."/>
            <person name="Cerqueira G.C."/>
            <person name="de Almeida L.G."/>
            <person name="Ferro M.I."/>
            <person name="Loreto E.L."/>
            <person name="Zaha A."/>
            <person name="Teixeira S.M."/>
            <person name="Wespiser A.R."/>
            <person name="Almeida E Silva A."/>
            <person name="Schlindwein A.D."/>
            <person name="Pacheco A.C."/>
            <person name="Silva A.L."/>
            <person name="Graveley B.R."/>
            <person name="Walenz B.P."/>
            <person name="Lima Bde A."/>
            <person name="Ribeiro C.A."/>
            <person name="Nunes-Silva C.G."/>
            <person name="de Carvalho C.R."/>
            <person name="Soares C.M."/>
            <person name="de Menezes C.B."/>
            <person name="Matiolli C."/>
            <person name="Caffrey D."/>
            <person name="Araujo D.A."/>
            <person name="de Oliveira D.M."/>
            <person name="Golenbock D."/>
            <person name="Grisard E.C."/>
            <person name="Fantinatti-Garboggini F."/>
            <person name="de Carvalho F.M."/>
            <person name="Barcellos F.G."/>
            <person name="Prosdocimi F."/>
            <person name="May G."/>
            <person name="Azevedo Junior G.M."/>
            <person name="Guimaraes G.M."/>
            <person name="Goldman G.H."/>
            <person name="Padilha I.Q."/>
            <person name="Batista Jda S."/>
            <person name="Ferro J.A."/>
            <person name="Ribeiro J.M."/>
            <person name="Fietto J.L."/>
            <person name="Dabbas K.M."/>
            <person name="Cerdeira L."/>
            <person name="Agnez-Lima L.F."/>
            <person name="Brocchi M."/>
            <person name="de Carvalho M.O."/>
            <person name="Teixeira Mde M."/>
            <person name="Diniz Maia Mde M."/>
            <person name="Goldman M.H."/>
            <person name="Cruz Schneider M.P."/>
            <person name="Felipe M.S."/>
            <person name="Hungria M."/>
            <person name="Nicolas M.F."/>
            <person name="Pereira M."/>
            <person name="Montes M.A."/>
            <person name="Cantao M.E."/>
            <person name="Vincentz M."/>
            <person name="Rafael M.S."/>
            <person name="Silverman N."/>
            <person name="Stoco P.H."/>
            <person name="Souza R.C."/>
            <person name="Vicentini R."/>
            <person name="Gazzinelli R.T."/>
            <person name="Neves Rde O."/>
            <person name="Silva R."/>
            <person name="Astolfi-Filho S."/>
            <person name="Maciel T.E."/>
            <person name="Urmenyi T.P."/>
            <person name="Tadei W.P."/>
            <person name="Camargo E.P."/>
            <person name="de Vasconcelos A.T."/>
        </authorList>
    </citation>
    <scope>NUCLEOTIDE SEQUENCE</scope>
</reference>
<keyword evidence="5 16" id="KW-0812">Transmembrane</keyword>
<comment type="catalytic activity">
    <reaction evidence="14">
        <text>L-tyrosyl-[protein] + ATP = O-phospho-L-tyrosyl-[protein] + ADP + H(+)</text>
        <dbReference type="Rhea" id="RHEA:10596"/>
        <dbReference type="Rhea" id="RHEA-COMP:10136"/>
        <dbReference type="Rhea" id="RHEA-COMP:20101"/>
        <dbReference type="ChEBI" id="CHEBI:15378"/>
        <dbReference type="ChEBI" id="CHEBI:30616"/>
        <dbReference type="ChEBI" id="CHEBI:46858"/>
        <dbReference type="ChEBI" id="CHEBI:61978"/>
        <dbReference type="ChEBI" id="CHEBI:456216"/>
        <dbReference type="EC" id="2.7.10.1"/>
    </reaction>
</comment>
<dbReference type="InterPro" id="IPR036941">
    <property type="entry name" value="Rcpt_L-dom_sf"/>
</dbReference>
<evidence type="ECO:0000256" key="17">
    <source>
        <dbReference type="SAM" id="SignalP"/>
    </source>
</evidence>
<dbReference type="HOGENOM" id="CLU_000288_166_0_1"/>
<evidence type="ECO:0000256" key="11">
    <source>
        <dbReference type="ARBA" id="ARBA00023137"/>
    </source>
</evidence>
<dbReference type="SMART" id="SM00261">
    <property type="entry name" value="FU"/>
    <property type="match status" value="1"/>
</dbReference>
<dbReference type="OMA" id="CITRESC"/>
<keyword evidence="7" id="KW-0418">Kinase</keyword>
<evidence type="ECO:0000256" key="4">
    <source>
        <dbReference type="ARBA" id="ARBA00022679"/>
    </source>
</evidence>
<dbReference type="InterPro" id="IPR009030">
    <property type="entry name" value="Growth_fac_rcpt_cys_sf"/>
</dbReference>
<dbReference type="InterPro" id="IPR050713">
    <property type="entry name" value="RTP_Phos/Ushers"/>
</dbReference>
<feature type="region of interest" description="Disordered" evidence="15">
    <location>
        <begin position="731"/>
        <end position="777"/>
    </location>
</feature>
<feature type="transmembrane region" description="Helical" evidence="16">
    <location>
        <begin position="1037"/>
        <end position="1057"/>
    </location>
</feature>
<keyword evidence="4" id="KW-0808">Transferase</keyword>
<dbReference type="InterPro" id="IPR003961">
    <property type="entry name" value="FN3_dom"/>
</dbReference>
<evidence type="ECO:0000256" key="7">
    <source>
        <dbReference type="ARBA" id="ARBA00022777"/>
    </source>
</evidence>
<dbReference type="Gene3D" id="3.80.20.20">
    <property type="entry name" value="Receptor L-domain"/>
    <property type="match status" value="2"/>
</dbReference>
<evidence type="ECO:0000256" key="5">
    <source>
        <dbReference type="ARBA" id="ARBA00022692"/>
    </source>
</evidence>
<evidence type="ECO:0000313" key="20">
    <source>
        <dbReference type="EnsemblMetazoa" id="ADAC006400-PA"/>
    </source>
</evidence>
<dbReference type="Gene3D" id="2.60.40.10">
    <property type="entry name" value="Immunoglobulins"/>
    <property type="match status" value="2"/>
</dbReference>
<dbReference type="GO" id="GO:0004714">
    <property type="term" value="F:transmembrane receptor protein tyrosine kinase activity"/>
    <property type="evidence" value="ECO:0007669"/>
    <property type="project" value="UniProtKB-EC"/>
</dbReference>
<reference evidence="19" key="2">
    <citation type="submission" date="2010-05" db="EMBL/GenBank/DDBJ databases">
        <authorList>
            <person name="Almeida L.G."/>
            <person name="Nicolas M.F."/>
            <person name="Souza R.C."/>
            <person name="Vasconcelos A.T.R."/>
        </authorList>
    </citation>
    <scope>NUCLEOTIDE SEQUENCE</scope>
</reference>
<keyword evidence="9 16" id="KW-1133">Transmembrane helix</keyword>
<gene>
    <name evidence="19" type="ORF">AND_006400</name>
</gene>